<proteinExistence type="predicted"/>
<evidence type="ECO:0000259" key="5">
    <source>
        <dbReference type="PROSITE" id="PS51194"/>
    </source>
</evidence>
<keyword evidence="3" id="KW-0238">DNA-binding</keyword>
<dbReference type="RefSeq" id="WP_324717146.1">
    <property type="nucleotide sequence ID" value="NZ_CP141615.1"/>
</dbReference>
<dbReference type="Gene3D" id="3.40.50.300">
    <property type="entry name" value="P-loop containing nucleotide triphosphate hydrolases"/>
    <property type="match status" value="2"/>
</dbReference>
<dbReference type="PROSITE" id="PS51192">
    <property type="entry name" value="HELICASE_ATP_BIND_1"/>
    <property type="match status" value="1"/>
</dbReference>
<keyword evidence="6" id="KW-0347">Helicase</keyword>
<reference evidence="6 7" key="1">
    <citation type="journal article" date="2024" name="Front. Microbiol.">
        <title>Novel thermophilic genera Geochorda gen. nov. and Carboxydochorda gen. nov. from the deep terrestrial subsurface reveal the ecophysiological diversity in the class Limnochordia.</title>
        <authorList>
            <person name="Karnachuk O.V."/>
            <person name="Lukina A.P."/>
            <person name="Avakyan M.R."/>
            <person name="Kadnikov V.V."/>
            <person name="Begmatov S."/>
            <person name="Beletsky A.V."/>
            <person name="Vlasova K.G."/>
            <person name="Novikov A.A."/>
            <person name="Shcherbakova V.A."/>
            <person name="Mardanov A.V."/>
            <person name="Ravin N.V."/>
        </authorList>
    </citation>
    <scope>NUCLEOTIDE SEQUENCE [LARGE SCALE GENOMIC DNA]</scope>
    <source>
        <strain evidence="6 7">L945</strain>
    </source>
</reference>
<evidence type="ECO:0000313" key="6">
    <source>
        <dbReference type="EMBL" id="WRP17876.1"/>
    </source>
</evidence>
<dbReference type="InterPro" id="IPR011545">
    <property type="entry name" value="DEAD/DEAH_box_helicase_dom"/>
</dbReference>
<sequence length="639" mass="67857">MPLRYRVAWVADGAGLMPLVVPAAVPADVGERLEMLAWPAAGGLPLYAARWLQAVLAAWSLHGPHRPRWLGRWRWRRLRSYLTDQLEAMGLPAAGLYLPEPAAAGQDTGAGPWDLSQDVAAEARGRAELLELLLRGRCLLGTEVVRAARATGLTPGETLLGMETLVAMGRAHRVAAVELDGRGGATCRRCGSAEGIYPEMCGACGSPFCPRCSRCAGMGVARGCEPLYLIPGPLVPGGAGAPAVPLVLPHALSAAQARAAERLTGAVRRGLSSLATGVGQPGASEDGSGAGPRGCLVWAVTGAGKTEVAFGAVQVALEMGGAVLFAAPRREVAVDIARRAWEAFGGEGFALLIGRCRPDSDRDGPAGGHAAATPATSLTPGCRLVVATTHQALRFYQAFSLVVLDEVDAFPYAGSDMLHLAVDRATHPKGYTVWMSATPDRRTRDRVRAGHWEVVTIAARHHGYPLPEPSVYAGRDVARWQQAPQDASQVPAPVRRWMEARRPATRLLVFCPTIRHVEAVAAALGAPACHSRHPRRQAVLDAFSTSRDGVLVASTLLERGLTFSGLDVLVAFADYEAIFDEAALVQMAGRAGRSVERPEGRVLFVAARRTAAMRRAVEHIRSMNRRARREGLLCGGGMV</sequence>
<gene>
    <name evidence="6" type="ORF">U7230_02365</name>
</gene>
<feature type="domain" description="Helicase ATP-binding" evidence="4">
    <location>
        <begin position="286"/>
        <end position="457"/>
    </location>
</feature>
<dbReference type="PROSITE" id="PS51194">
    <property type="entry name" value="HELICASE_CTER"/>
    <property type="match status" value="1"/>
</dbReference>
<keyword evidence="7" id="KW-1185">Reference proteome</keyword>
<dbReference type="GO" id="GO:0004386">
    <property type="term" value="F:helicase activity"/>
    <property type="evidence" value="ECO:0007669"/>
    <property type="project" value="UniProtKB-KW"/>
</dbReference>
<keyword evidence="6" id="KW-0378">Hydrolase</keyword>
<dbReference type="PANTHER" id="PTHR30580">
    <property type="entry name" value="PRIMOSOMAL PROTEIN N"/>
    <property type="match status" value="1"/>
</dbReference>
<keyword evidence="1" id="KW-0547">Nucleotide-binding</keyword>
<dbReference type="SUPFAM" id="SSF52540">
    <property type="entry name" value="P-loop containing nucleoside triphosphate hydrolases"/>
    <property type="match status" value="1"/>
</dbReference>
<name>A0ABZ1BYJ5_9FIRM</name>
<dbReference type="PANTHER" id="PTHR30580:SF1">
    <property type="entry name" value="COMF OPERON PROTEIN 1"/>
    <property type="match status" value="1"/>
</dbReference>
<dbReference type="Pfam" id="PF00270">
    <property type="entry name" value="DEAD"/>
    <property type="match status" value="1"/>
</dbReference>
<dbReference type="SMART" id="SM00490">
    <property type="entry name" value="HELICc"/>
    <property type="match status" value="1"/>
</dbReference>
<feature type="domain" description="Helicase C-terminal" evidence="5">
    <location>
        <begin position="493"/>
        <end position="639"/>
    </location>
</feature>
<evidence type="ECO:0000259" key="4">
    <source>
        <dbReference type="PROSITE" id="PS51192"/>
    </source>
</evidence>
<dbReference type="EMBL" id="CP141615">
    <property type="protein sequence ID" value="WRP17876.1"/>
    <property type="molecule type" value="Genomic_DNA"/>
</dbReference>
<dbReference type="InterPro" id="IPR001650">
    <property type="entry name" value="Helicase_C-like"/>
</dbReference>
<organism evidence="6 7">
    <name type="scientific">Carboxydichorda subterranea</name>
    <dbReference type="NCBI Taxonomy" id="3109565"/>
    <lineage>
        <taxon>Bacteria</taxon>
        <taxon>Bacillati</taxon>
        <taxon>Bacillota</taxon>
        <taxon>Limnochordia</taxon>
        <taxon>Limnochordales</taxon>
        <taxon>Geochordaceae</taxon>
        <taxon>Carboxydichorda</taxon>
    </lineage>
</organism>
<evidence type="ECO:0000256" key="2">
    <source>
        <dbReference type="ARBA" id="ARBA00022840"/>
    </source>
</evidence>
<evidence type="ECO:0000313" key="7">
    <source>
        <dbReference type="Proteomes" id="UP001332192"/>
    </source>
</evidence>
<dbReference type="InterPro" id="IPR014001">
    <property type="entry name" value="Helicase_ATP-bd"/>
</dbReference>
<evidence type="ECO:0000256" key="3">
    <source>
        <dbReference type="ARBA" id="ARBA00023125"/>
    </source>
</evidence>
<dbReference type="SMART" id="SM00487">
    <property type="entry name" value="DEXDc"/>
    <property type="match status" value="1"/>
</dbReference>
<accession>A0ABZ1BYJ5</accession>
<protein>
    <submittedName>
        <fullName evidence="6">Helicase-related protein</fullName>
    </submittedName>
</protein>
<evidence type="ECO:0000256" key="1">
    <source>
        <dbReference type="ARBA" id="ARBA00022741"/>
    </source>
</evidence>
<dbReference type="Pfam" id="PF00271">
    <property type="entry name" value="Helicase_C"/>
    <property type="match status" value="1"/>
</dbReference>
<keyword evidence="2" id="KW-0067">ATP-binding</keyword>
<dbReference type="Proteomes" id="UP001332192">
    <property type="component" value="Chromosome"/>
</dbReference>
<dbReference type="InterPro" id="IPR027417">
    <property type="entry name" value="P-loop_NTPase"/>
</dbReference>